<evidence type="ECO:0000256" key="2">
    <source>
        <dbReference type="ARBA" id="ARBA00023002"/>
    </source>
</evidence>
<evidence type="ECO:0000259" key="3">
    <source>
        <dbReference type="SMART" id="SM00829"/>
    </source>
</evidence>
<name>A8I0Z0_AZOC5</name>
<reference evidence="5" key="2">
    <citation type="submission" date="2007-04" db="EMBL/GenBank/DDBJ databases">
        <title>Complete genome sequence of the nitrogen-fixing bacterium Azorhizobium caulinodans ORS571.</title>
        <authorList>
            <person name="Lee K.B."/>
            <person name="Backer P.D."/>
            <person name="Aono T."/>
            <person name="Liu C.T."/>
            <person name="Suzuki S."/>
            <person name="Suzuki T."/>
            <person name="Kaneko T."/>
            <person name="Yamada M."/>
            <person name="Tabata S."/>
            <person name="Kupfer D.M."/>
            <person name="Najar F.Z."/>
            <person name="Wiley G.B."/>
            <person name="Roe B."/>
            <person name="Binnewies T."/>
            <person name="Ussery D."/>
            <person name="Vereecke D."/>
            <person name="Gevers D."/>
            <person name="Holsters M."/>
            <person name="Oyaizu H."/>
        </authorList>
    </citation>
    <scope>NUCLEOTIDE SEQUENCE [LARGE SCALE GENOMIC DNA]</scope>
    <source>
        <strain evidence="5">ATCC 43989 / DSM 5975 / JCM 20966 / LMG 6465 / NBRC 14845 / NCIMB 13405 / ORS 571</strain>
    </source>
</reference>
<organism evidence="4 5">
    <name type="scientific">Azorhizobium caulinodans (strain ATCC 43989 / DSM 5975 / JCM 20966 / LMG 6465 / NBRC 14845 / NCIMB 13405 / ORS 571)</name>
    <dbReference type="NCBI Taxonomy" id="438753"/>
    <lineage>
        <taxon>Bacteria</taxon>
        <taxon>Pseudomonadati</taxon>
        <taxon>Pseudomonadota</taxon>
        <taxon>Alphaproteobacteria</taxon>
        <taxon>Hyphomicrobiales</taxon>
        <taxon>Xanthobacteraceae</taxon>
        <taxon>Azorhizobium</taxon>
    </lineage>
</organism>
<dbReference type="Pfam" id="PF00107">
    <property type="entry name" value="ADH_zinc_N"/>
    <property type="match status" value="1"/>
</dbReference>
<dbReference type="PANTHER" id="PTHR48106">
    <property type="entry name" value="QUINONE OXIDOREDUCTASE PIG3-RELATED"/>
    <property type="match status" value="1"/>
</dbReference>
<dbReference type="KEGG" id="azc:AZC_1313"/>
<keyword evidence="2" id="KW-0560">Oxidoreductase</keyword>
<reference evidence="4 5" key="1">
    <citation type="journal article" date="2007" name="Appl. Environ. Microbiol.">
        <title>Rhizobial factors required for stem nodule maturation and maintenance in Sesbania rostrata-Azorhizobium caulinodans ORS571 symbiosis.</title>
        <authorList>
            <person name="Suzuki S."/>
            <person name="Aono T."/>
            <person name="Lee KB."/>
            <person name="Suzuki T."/>
            <person name="Liu CT."/>
            <person name="Miwa H."/>
            <person name="Wakao S."/>
            <person name="Iki T."/>
            <person name="Oyaizu H."/>
        </authorList>
    </citation>
    <scope>NUCLEOTIDE SEQUENCE [LARGE SCALE GENOMIC DNA]</scope>
    <source>
        <strain evidence="5">ATCC 43989 / DSM 5975 / JCM 20966 / LMG 6465 / NBRC 14845 / NCIMB 13405 / ORS 571</strain>
    </source>
</reference>
<sequence>MKAVIYDAFGPADVLRLAEVPMPEVRPRDLLVKVHAAGVNRADLLQRQGYYGRQSYGESDLLGLEVAGEVVAVGHEVTDIEPGEPVMAIVGGGAYAEFARVDRGLAVRIPPALDFTGAAAVMESFVTAWEAAVHLGGTGAVTTVLVHAAAGGVGSAGVEIAHSLGARVFATANAQRRTDILNLGAECVFDYRSEDFEQGVRAATQGQGVDVIIDFVGGDYLARNLRSLALGGRLVQVGLLGGKDTAELPLSVLLHNHLRIIGTVMKSRDAEEKRAMVRRFAENALPMFTDGRLKPLVGEVFPLSEAANAHRCMEAGGGFGKIVLKVSP</sequence>
<dbReference type="InterPro" id="IPR036291">
    <property type="entry name" value="NAD(P)-bd_dom_sf"/>
</dbReference>
<gene>
    <name evidence="4" type="ordered locus">AZC_1313</name>
</gene>
<dbReference type="InterPro" id="IPR013149">
    <property type="entry name" value="ADH-like_C"/>
</dbReference>
<evidence type="ECO:0000313" key="5">
    <source>
        <dbReference type="Proteomes" id="UP000000270"/>
    </source>
</evidence>
<dbReference type="EMBL" id="AP009384">
    <property type="protein sequence ID" value="BAF87311.1"/>
    <property type="molecule type" value="Genomic_DNA"/>
</dbReference>
<dbReference type="GO" id="GO:0016651">
    <property type="term" value="F:oxidoreductase activity, acting on NAD(P)H"/>
    <property type="evidence" value="ECO:0007669"/>
    <property type="project" value="TreeGrafter"/>
</dbReference>
<keyword evidence="1" id="KW-0521">NADP</keyword>
<accession>A8I0Z0</accession>
<dbReference type="InterPro" id="IPR013154">
    <property type="entry name" value="ADH-like_N"/>
</dbReference>
<dbReference type="AlphaFoldDB" id="A8I0Z0"/>
<dbReference type="InterPro" id="IPR020843">
    <property type="entry name" value="ER"/>
</dbReference>
<dbReference type="RefSeq" id="WP_012169841.1">
    <property type="nucleotide sequence ID" value="NC_009937.1"/>
</dbReference>
<dbReference type="SUPFAM" id="SSF51735">
    <property type="entry name" value="NAD(P)-binding Rossmann-fold domains"/>
    <property type="match status" value="1"/>
</dbReference>
<dbReference type="SMART" id="SM00829">
    <property type="entry name" value="PKS_ER"/>
    <property type="match status" value="1"/>
</dbReference>
<evidence type="ECO:0000313" key="4">
    <source>
        <dbReference type="EMBL" id="BAF87311.1"/>
    </source>
</evidence>
<dbReference type="GO" id="GO:0070402">
    <property type="term" value="F:NADPH binding"/>
    <property type="evidence" value="ECO:0007669"/>
    <property type="project" value="TreeGrafter"/>
</dbReference>
<reference evidence="4 5" key="6">
    <citation type="journal article" date="2011" name="Appl. Environ. Microbiol.">
        <title>Involvement of the azorhizobial chromosome partition gene (parA) in the onset of bacteroid differentiation during Sesbania rostrata stem nodule development.</title>
        <authorList>
            <person name="Liu CT."/>
            <person name="Lee KB."/>
            <person name="Wang YS."/>
            <person name="Peng MH."/>
            <person name="Lee KT."/>
            <person name="Suzuki S."/>
            <person name="Suzuki T."/>
            <person name="Oyaizu H."/>
        </authorList>
    </citation>
    <scope>NUCLEOTIDE SEQUENCE [LARGE SCALE GENOMIC DNA]</scope>
    <source>
        <strain evidence="5">ATCC 43989 / DSM 5975 / JCM 20966 / LMG 6465 / NBRC 14845 / NCIMB 13405 / ORS 571</strain>
    </source>
</reference>
<dbReference type="eggNOG" id="COG0604">
    <property type="taxonomic scope" value="Bacteria"/>
</dbReference>
<dbReference type="STRING" id="438753.AZC_1313"/>
<dbReference type="SUPFAM" id="SSF50129">
    <property type="entry name" value="GroES-like"/>
    <property type="match status" value="1"/>
</dbReference>
<dbReference type="InterPro" id="IPR014189">
    <property type="entry name" value="Quinone_OxRdtase_PIG3"/>
</dbReference>
<feature type="domain" description="Enoyl reductase (ER)" evidence="3">
    <location>
        <begin position="10"/>
        <end position="324"/>
    </location>
</feature>
<dbReference type="HOGENOM" id="CLU_026673_3_4_5"/>
<dbReference type="Gene3D" id="3.90.180.10">
    <property type="entry name" value="Medium-chain alcohol dehydrogenases, catalytic domain"/>
    <property type="match status" value="1"/>
</dbReference>
<dbReference type="Pfam" id="PF08240">
    <property type="entry name" value="ADH_N"/>
    <property type="match status" value="1"/>
</dbReference>
<keyword evidence="5" id="KW-1185">Reference proteome</keyword>
<dbReference type="Proteomes" id="UP000000270">
    <property type="component" value="Chromosome"/>
</dbReference>
<dbReference type="CDD" id="cd05276">
    <property type="entry name" value="p53_inducible_oxidoreductase"/>
    <property type="match status" value="1"/>
</dbReference>
<dbReference type="InterPro" id="IPR011032">
    <property type="entry name" value="GroES-like_sf"/>
</dbReference>
<dbReference type="NCBIfam" id="TIGR02824">
    <property type="entry name" value="quinone_pig3"/>
    <property type="match status" value="1"/>
</dbReference>
<dbReference type="Gene3D" id="3.40.50.720">
    <property type="entry name" value="NAD(P)-binding Rossmann-like Domain"/>
    <property type="match status" value="1"/>
</dbReference>
<evidence type="ECO:0000256" key="1">
    <source>
        <dbReference type="ARBA" id="ARBA00022857"/>
    </source>
</evidence>
<reference evidence="4 5" key="4">
    <citation type="journal article" date="2009" name="Appl. Environ. Microbiol.">
        <title>Comparative genome-wide transcriptional profiling of Azorhizobium caulinodans ORS571 grown under free-living and symbiotic conditions.</title>
        <authorList>
            <person name="Tsukada S."/>
            <person name="Aono T."/>
            <person name="Akiba N."/>
            <person name="Lee KB."/>
            <person name="Liu CT."/>
            <person name="Toyazaki H."/>
            <person name="Oyaizu H."/>
        </authorList>
    </citation>
    <scope>NUCLEOTIDE SEQUENCE [LARGE SCALE GENOMIC DNA]</scope>
    <source>
        <strain evidence="5">ATCC 43989 / DSM 5975 / JCM 20966 / LMG 6465 / NBRC 14845 / NCIMB 13405 / ORS 571</strain>
    </source>
</reference>
<protein>
    <submittedName>
        <fullName evidence="4">Zinc-containing alcohol dehydrogenase superfamily</fullName>
    </submittedName>
</protein>
<proteinExistence type="predicted"/>
<dbReference type="PANTHER" id="PTHR48106:SF8">
    <property type="entry name" value="OS02G0805600 PROTEIN"/>
    <property type="match status" value="1"/>
</dbReference>
<reference evidence="4 5" key="3">
    <citation type="journal article" date="2008" name="BMC Genomics">
        <title>The genome of the versatile nitrogen fixer Azorhizobium caulinodans ORS571.</title>
        <authorList>
            <person name="Lee KB."/>
            <person name="Backer P.D."/>
            <person name="Aono T."/>
            <person name="Liu CT."/>
            <person name="Suzuki S."/>
            <person name="Suzuki T."/>
            <person name="Kaneko T."/>
            <person name="Yamada M."/>
            <person name="Tabata S."/>
            <person name="Kupfer D.M."/>
            <person name="Najar F.Z."/>
            <person name="Wiley G.B."/>
            <person name="Roe B."/>
            <person name="Binnewies T.T."/>
            <person name="Ussery D.W."/>
            <person name="D'Haeze W."/>
            <person name="Herder J.D."/>
            <person name="Gevers D."/>
            <person name="Vereecke D."/>
            <person name="Holsters M."/>
            <person name="Oyaizu H."/>
        </authorList>
    </citation>
    <scope>NUCLEOTIDE SEQUENCE [LARGE SCALE GENOMIC DNA]</scope>
    <source>
        <strain evidence="5">ATCC 43989 / DSM 5975 / JCM 20966 / LMG 6465 / NBRC 14845 / NCIMB 13405 / ORS 571</strain>
    </source>
</reference>
<reference evidence="4 5" key="5">
    <citation type="journal article" date="2010" name="Appl. Environ. Microbiol.">
        <title>phrR-like gene praR of Azorhizobium caulinodans ORS571 is essential for symbiosis with Sesbania rostrata and is involved in expression of reb genes.</title>
        <authorList>
            <person name="Akiba N."/>
            <person name="Aono T."/>
            <person name="Toyazaki H."/>
            <person name="Sato S."/>
            <person name="Oyaizu H."/>
        </authorList>
    </citation>
    <scope>NUCLEOTIDE SEQUENCE [LARGE SCALE GENOMIC DNA]</scope>
    <source>
        <strain evidence="5">ATCC 43989 / DSM 5975 / JCM 20966 / LMG 6465 / NBRC 14845 / NCIMB 13405 / ORS 571</strain>
    </source>
</reference>